<comment type="caution">
    <text evidence="3">The sequence shown here is derived from an EMBL/GenBank/DDBJ whole genome shotgun (WGS) entry which is preliminary data.</text>
</comment>
<organism evidence="3 4">
    <name type="scientific">Shewanella canadensis</name>
    <dbReference type="NCBI Taxonomy" id="271096"/>
    <lineage>
        <taxon>Bacteria</taxon>
        <taxon>Pseudomonadati</taxon>
        <taxon>Pseudomonadota</taxon>
        <taxon>Gammaproteobacteria</taxon>
        <taxon>Alteromonadales</taxon>
        <taxon>Shewanellaceae</taxon>
        <taxon>Shewanella</taxon>
    </lineage>
</organism>
<dbReference type="GO" id="GO:0003677">
    <property type="term" value="F:DNA binding"/>
    <property type="evidence" value="ECO:0007669"/>
    <property type="project" value="InterPro"/>
</dbReference>
<dbReference type="EMBL" id="RXNU01000009">
    <property type="protein sequence ID" value="RTR37878.1"/>
    <property type="molecule type" value="Genomic_DNA"/>
</dbReference>
<protein>
    <recommendedName>
        <fullName evidence="2">HTH luxR-type domain-containing protein</fullName>
    </recommendedName>
</protein>
<keyword evidence="4" id="KW-1185">Reference proteome</keyword>
<dbReference type="Gene3D" id="1.10.10.10">
    <property type="entry name" value="Winged helix-like DNA-binding domain superfamily/Winged helix DNA-binding domain"/>
    <property type="match status" value="1"/>
</dbReference>
<feature type="coiled-coil region" evidence="1">
    <location>
        <begin position="161"/>
        <end position="188"/>
    </location>
</feature>
<accession>A0A3S0IR34</accession>
<name>A0A3S0IR34_9GAMM</name>
<evidence type="ECO:0000313" key="4">
    <source>
        <dbReference type="Proteomes" id="UP000267448"/>
    </source>
</evidence>
<evidence type="ECO:0000313" key="3">
    <source>
        <dbReference type="EMBL" id="RTR37878.1"/>
    </source>
</evidence>
<proteinExistence type="predicted"/>
<sequence length="266" mass="30301">MVSICWSPSIGSSLLYRLVLAVKERLVTRVSLEHGLTAQLRKSRDHLGVADICYCYDINSPDDWRCRIKDGVKMMKLFEKRRQLFASSAKALCLWRKKAFYYTKMSDEVTRLFSLPVYVWPKSKMPSRLQVCIEQSGVASLVTISVPCLFSPKLSGRFMLLLDSQEQLEALLERMDDVEKHLSELQMNIVINYGDKINPLVDYNIVTPVSALVLGYLASGEDREDVSRKLKLTMRGVDYHISQLKQVLGAKTIAQLIYQAGLCRLV</sequence>
<keyword evidence="1" id="KW-0175">Coiled coil</keyword>
<dbReference type="InterPro" id="IPR016032">
    <property type="entry name" value="Sig_transdc_resp-reg_C-effctor"/>
</dbReference>
<dbReference type="Proteomes" id="UP000267448">
    <property type="component" value="Unassembled WGS sequence"/>
</dbReference>
<evidence type="ECO:0000256" key="1">
    <source>
        <dbReference type="SAM" id="Coils"/>
    </source>
</evidence>
<dbReference type="Pfam" id="PF00196">
    <property type="entry name" value="GerE"/>
    <property type="match status" value="1"/>
</dbReference>
<gene>
    <name evidence="3" type="ORF">EKG38_16465</name>
</gene>
<dbReference type="InterPro" id="IPR000792">
    <property type="entry name" value="Tscrpt_reg_LuxR_C"/>
</dbReference>
<dbReference type="InterPro" id="IPR036388">
    <property type="entry name" value="WH-like_DNA-bd_sf"/>
</dbReference>
<reference evidence="3 4" key="1">
    <citation type="submission" date="2018-12" db="EMBL/GenBank/DDBJ databases">
        <authorList>
            <person name="Yu L."/>
        </authorList>
    </citation>
    <scope>NUCLEOTIDE SEQUENCE [LARGE SCALE GENOMIC DNA]</scope>
    <source>
        <strain evidence="3 4">HAW-EB2</strain>
    </source>
</reference>
<dbReference type="OrthoDB" id="6254362at2"/>
<evidence type="ECO:0000259" key="2">
    <source>
        <dbReference type="Pfam" id="PF00196"/>
    </source>
</evidence>
<feature type="domain" description="HTH luxR-type" evidence="2">
    <location>
        <begin position="212"/>
        <end position="257"/>
    </location>
</feature>
<dbReference type="SUPFAM" id="SSF46894">
    <property type="entry name" value="C-terminal effector domain of the bipartite response regulators"/>
    <property type="match status" value="1"/>
</dbReference>
<dbReference type="AlphaFoldDB" id="A0A3S0IR34"/>
<dbReference type="GO" id="GO:0006355">
    <property type="term" value="P:regulation of DNA-templated transcription"/>
    <property type="evidence" value="ECO:0007669"/>
    <property type="project" value="InterPro"/>
</dbReference>